<evidence type="ECO:0000256" key="2">
    <source>
        <dbReference type="ARBA" id="ARBA00022803"/>
    </source>
</evidence>
<keyword evidence="1" id="KW-0677">Repeat</keyword>
<dbReference type="SMART" id="SM00028">
    <property type="entry name" value="TPR"/>
    <property type="match status" value="5"/>
</dbReference>
<comment type="caution">
    <text evidence="7">The sequence shown here is derived from an EMBL/GenBank/DDBJ whole genome shotgun (WGS) entry which is preliminary data.</text>
</comment>
<dbReference type="Pfam" id="PF03496">
    <property type="entry name" value="ADPrib_exo_Tox"/>
    <property type="match status" value="1"/>
</dbReference>
<keyword evidence="4" id="KW-0493">Microtubule</keyword>
<dbReference type="GO" id="GO:0005871">
    <property type="term" value="C:kinesin complex"/>
    <property type="evidence" value="ECO:0007669"/>
    <property type="project" value="UniProtKB-UniRule"/>
</dbReference>
<dbReference type="PRINTS" id="PR00381">
    <property type="entry name" value="KINESINLIGHT"/>
</dbReference>
<keyword evidence="2 3" id="KW-0802">TPR repeat</keyword>
<feature type="repeat" description="TPR" evidence="3">
    <location>
        <begin position="589"/>
        <end position="622"/>
    </location>
</feature>
<keyword evidence="8" id="KW-1185">Reference proteome</keyword>
<protein>
    <recommendedName>
        <fullName evidence="4">Kinesin light chain</fullName>
    </recommendedName>
</protein>
<comment type="subcellular location">
    <subcellularLocation>
        <location evidence="4">Cytoplasm</location>
        <location evidence="4">Cytoskeleton</location>
    </subcellularLocation>
</comment>
<keyword evidence="4" id="KW-0505">Motor protein</keyword>
<dbReference type="InterPro" id="IPR011990">
    <property type="entry name" value="TPR-like_helical_dom_sf"/>
</dbReference>
<proteinExistence type="inferred from homology"/>
<dbReference type="AlphaFoldDB" id="A0A815DUG5"/>
<dbReference type="SUPFAM" id="SSF56399">
    <property type="entry name" value="ADP-ribosylation"/>
    <property type="match status" value="1"/>
</dbReference>
<dbReference type="PANTHER" id="PTHR45641:SF1">
    <property type="entry name" value="AAA+ ATPASE DOMAIN-CONTAINING PROTEIN"/>
    <property type="match status" value="1"/>
</dbReference>
<dbReference type="Proteomes" id="UP000663832">
    <property type="component" value="Unassembled WGS sequence"/>
</dbReference>
<feature type="repeat" description="TPR" evidence="3">
    <location>
        <begin position="463"/>
        <end position="496"/>
    </location>
</feature>
<evidence type="ECO:0000256" key="4">
    <source>
        <dbReference type="RuleBase" id="RU367020"/>
    </source>
</evidence>
<feature type="repeat" description="TPR" evidence="3">
    <location>
        <begin position="505"/>
        <end position="538"/>
    </location>
</feature>
<name>A0A815DUG5_9BILA</name>
<comment type="function">
    <text evidence="4">Kinesin is a microtubule-associated force-producing protein that play a role in organelle transport.</text>
</comment>
<evidence type="ECO:0000313" key="6">
    <source>
        <dbReference type="EMBL" id="CAF1144766.1"/>
    </source>
</evidence>
<dbReference type="SUPFAM" id="SSF48452">
    <property type="entry name" value="TPR-like"/>
    <property type="match status" value="1"/>
</dbReference>
<feature type="domain" description="ADP ribosyltransferase" evidence="5">
    <location>
        <begin position="243"/>
        <end position="399"/>
    </location>
</feature>
<dbReference type="Gene3D" id="1.25.40.10">
    <property type="entry name" value="Tetratricopeptide repeat domain"/>
    <property type="match status" value="2"/>
</dbReference>
<dbReference type="OrthoDB" id="443949at2759"/>
<evidence type="ECO:0000256" key="1">
    <source>
        <dbReference type="ARBA" id="ARBA00022737"/>
    </source>
</evidence>
<dbReference type="GO" id="GO:0005874">
    <property type="term" value="C:microtubule"/>
    <property type="evidence" value="ECO:0007669"/>
    <property type="project" value="UniProtKB-UniRule"/>
</dbReference>
<evidence type="ECO:0000313" key="7">
    <source>
        <dbReference type="EMBL" id="CAF1306194.1"/>
    </source>
</evidence>
<dbReference type="Gene3D" id="3.90.176.10">
    <property type="entry name" value="Toxin ADP-ribosyltransferase, Chain A, domain 1"/>
    <property type="match status" value="1"/>
</dbReference>
<dbReference type="Pfam" id="PF13424">
    <property type="entry name" value="TPR_12"/>
    <property type="match status" value="1"/>
</dbReference>
<reference evidence="7" key="1">
    <citation type="submission" date="2021-02" db="EMBL/GenBank/DDBJ databases">
        <authorList>
            <person name="Nowell W R."/>
        </authorList>
    </citation>
    <scope>NUCLEOTIDE SEQUENCE</scope>
</reference>
<comment type="similarity">
    <text evidence="4">Belongs to the kinesin light chain family.</text>
</comment>
<gene>
    <name evidence="6" type="ORF">BJG266_LOCUS23751</name>
    <name evidence="7" type="ORF">QVE165_LOCUS31527</name>
</gene>
<evidence type="ECO:0000313" key="8">
    <source>
        <dbReference type="Proteomes" id="UP000663832"/>
    </source>
</evidence>
<keyword evidence="4" id="KW-0206">Cytoskeleton</keyword>
<dbReference type="Pfam" id="PF13374">
    <property type="entry name" value="TPR_10"/>
    <property type="match status" value="2"/>
</dbReference>
<dbReference type="GO" id="GO:0005576">
    <property type="term" value="C:extracellular region"/>
    <property type="evidence" value="ECO:0007669"/>
    <property type="project" value="InterPro"/>
</dbReference>
<accession>A0A815DUG5</accession>
<dbReference type="InterPro" id="IPR003540">
    <property type="entry name" value="ADP-ribosyltransferase"/>
</dbReference>
<organism evidence="7 8">
    <name type="scientific">Adineta steineri</name>
    <dbReference type="NCBI Taxonomy" id="433720"/>
    <lineage>
        <taxon>Eukaryota</taxon>
        <taxon>Metazoa</taxon>
        <taxon>Spiralia</taxon>
        <taxon>Gnathifera</taxon>
        <taxon>Rotifera</taxon>
        <taxon>Eurotatoria</taxon>
        <taxon>Bdelloidea</taxon>
        <taxon>Adinetida</taxon>
        <taxon>Adinetidae</taxon>
        <taxon>Adineta</taxon>
    </lineage>
</organism>
<dbReference type="Proteomes" id="UP000663877">
    <property type="component" value="Unassembled WGS sequence"/>
</dbReference>
<dbReference type="PROSITE" id="PS50005">
    <property type="entry name" value="TPR"/>
    <property type="match status" value="4"/>
</dbReference>
<dbReference type="Pfam" id="PF13176">
    <property type="entry name" value="TPR_7"/>
    <property type="match status" value="1"/>
</dbReference>
<dbReference type="InterPro" id="IPR019734">
    <property type="entry name" value="TPR_rpt"/>
</dbReference>
<keyword evidence="4" id="KW-0963">Cytoplasm</keyword>
<dbReference type="PROSITE" id="PS51996">
    <property type="entry name" value="TR_MART"/>
    <property type="match status" value="1"/>
</dbReference>
<comment type="subunit">
    <text evidence="4">Oligomeric complex composed of two heavy chains and two light chains.</text>
</comment>
<dbReference type="EMBL" id="CAJNOM010000271">
    <property type="protein sequence ID" value="CAF1306194.1"/>
    <property type="molecule type" value="Genomic_DNA"/>
</dbReference>
<feature type="repeat" description="TPR" evidence="3">
    <location>
        <begin position="547"/>
        <end position="580"/>
    </location>
</feature>
<evidence type="ECO:0000256" key="3">
    <source>
        <dbReference type="PROSITE-ProRule" id="PRU00339"/>
    </source>
</evidence>
<sequence length="643" mass="73852">MGKGQSTSSIKYDATTNASAVLKGAEGRQRINIQQMQNVLIIWLDSNIDETKKDCQNTIKKLRSAVNDINTFTDGDQCLEFIKTIVNNKVCIIVSGLLGQHIMPRVHNMSQVDSIFIFCGNINHHEEWVKDWPKIKGIFTHIIPICEALKETAHQCEQNAIPMSFVGSNKNLDQLDPSFMYTQIIKEILLTIKFNQQHVQDYINCCRDDFADNEEEMVNIKRFEDEYHSETPIYWYTCDMFLYPMLNRALRLMDGDIITRMGFFIGDLHRNIEQLHQKQYLGRTAANTFTVYRGQSLSTEDFEKLSIVKGGLISFNNFLSTSKDRNISERFAQRATVNPDQVDILFIMKIDPTLPTTPFASIADISEFQSEEEVLFSMHSVFRVHDIKQMGENNRSCEINLTLTADNDPEFKRLTDYIRQESYPDAEGWARLGLVLWKMGQFDTAENIYHILVDQTKDDKDKAPLYDQLGSIKRDQGKYEEALTFYEKSLAIDQKTLPSNHPNLAISYNNIGLVHKNMGNYPKALSSHEKALEIKQQSLPPNHPNLAISYNNIGIVYKNMGNYTKALFYYEKDLEISKQSLPANHPDLAGSYNNIGAMHEDMGDYSTARTFYEDAVQIAQQSLPSDHPDIRLYRNNLKDVQNR</sequence>
<dbReference type="PANTHER" id="PTHR45641">
    <property type="entry name" value="TETRATRICOPEPTIDE REPEAT PROTEIN (AFU_ORTHOLOGUE AFUA_6G03870)"/>
    <property type="match status" value="1"/>
</dbReference>
<dbReference type="EMBL" id="CAJNOI010000162">
    <property type="protein sequence ID" value="CAF1144766.1"/>
    <property type="molecule type" value="Genomic_DNA"/>
</dbReference>
<evidence type="ECO:0000259" key="5">
    <source>
        <dbReference type="Pfam" id="PF03496"/>
    </source>
</evidence>